<keyword evidence="2" id="KW-1185">Reference proteome</keyword>
<proteinExistence type="predicted"/>
<accession>E1X3T1</accession>
<dbReference type="STRING" id="862908.BMS_2206"/>
<dbReference type="AlphaFoldDB" id="E1X3T1"/>
<sequence>MVVERRLKYLISSVTIFLFSSSVLGAFPFNECRKYGDYLKGKFEDIESASKRRDVSHEIESLRKTARHFCKQELSDELEKSFIPLKKRGLENHLELMESEAKRVSEFRAPIWERDEIERVRKELGVESPIASKELNRLISLGRANSISKKFECTEIDNRKPPLVEVRNGKIIDRPRNQDSIGWCYAFAAADLISHKLGKKVSAIDIANNYNNGSFKDIFGFNETSMEGGFTSSAANEALEKGLCLESQLPSDDYSFSTDSNLMKEYQRMEKLYENFRNRTTEAGLVFGRNQLTGLQYRNAVESFERDLECNRLEGEFNVLFPTLSVGDFVKVLEESSSANDLIDNSVAKSCKKRIANNLNLKFEEDSLLTSSSTMVETINKKLEGGDIIGVNYKASTLSNLLDHDNDSRHASIIVARKFNEQTGSCEYLIRNSWGNTRASSYDSRTRSGGGNHWMPEEYLRESMHGVSYVK</sequence>
<dbReference type="InterPro" id="IPR038765">
    <property type="entry name" value="Papain-like_cys_pep_sf"/>
</dbReference>
<dbReference type="Gene3D" id="3.90.70.10">
    <property type="entry name" value="Cysteine proteinases"/>
    <property type="match status" value="1"/>
</dbReference>
<dbReference type="HOGENOM" id="CLU_632616_0_0_7"/>
<dbReference type="EMBL" id="FQ312005">
    <property type="protein sequence ID" value="CBW27010.1"/>
    <property type="molecule type" value="Genomic_DNA"/>
</dbReference>
<gene>
    <name evidence="1" type="ordered locus">BMS_2206</name>
</gene>
<protein>
    <recommendedName>
        <fullName evidence="3">Peptidase C1A papain C-terminal domain-containing protein</fullName>
    </recommendedName>
</protein>
<evidence type="ECO:0000313" key="1">
    <source>
        <dbReference type="EMBL" id="CBW27010.1"/>
    </source>
</evidence>
<dbReference type="KEGG" id="bmx:BMS_2206"/>
<name>E1X3T1_HALMS</name>
<evidence type="ECO:0008006" key="3">
    <source>
        <dbReference type="Google" id="ProtNLM"/>
    </source>
</evidence>
<organism evidence="1 2">
    <name type="scientific">Halobacteriovorax marinus (strain ATCC BAA-682 / DSM 15412 / SJ)</name>
    <name type="common">Bacteriovorax marinus</name>
    <dbReference type="NCBI Taxonomy" id="862908"/>
    <lineage>
        <taxon>Bacteria</taxon>
        <taxon>Pseudomonadati</taxon>
        <taxon>Bdellovibrionota</taxon>
        <taxon>Bacteriovoracia</taxon>
        <taxon>Bacteriovoracales</taxon>
        <taxon>Halobacteriovoraceae</taxon>
        <taxon>Halobacteriovorax</taxon>
    </lineage>
</organism>
<dbReference type="SUPFAM" id="SSF54001">
    <property type="entry name" value="Cysteine proteinases"/>
    <property type="match status" value="1"/>
</dbReference>
<dbReference type="Proteomes" id="UP000008963">
    <property type="component" value="Chromosome"/>
</dbReference>
<dbReference type="eggNOG" id="ENOG5033WTI">
    <property type="taxonomic scope" value="Bacteria"/>
</dbReference>
<dbReference type="PATRIC" id="fig|862908.3.peg.2099"/>
<evidence type="ECO:0000313" key="2">
    <source>
        <dbReference type="Proteomes" id="UP000008963"/>
    </source>
</evidence>
<reference evidence="2" key="1">
    <citation type="journal article" date="2013" name="ISME J.">
        <title>A small predatory core genome in the divergent marine Bacteriovorax marinus SJ and the terrestrial Bdellovibrio bacteriovorus.</title>
        <authorList>
            <person name="Crossman L.C."/>
            <person name="Chen H."/>
            <person name="Cerdeno-Tarraga A.M."/>
            <person name="Brooks K."/>
            <person name="Quail M.A."/>
            <person name="Pineiro S.A."/>
            <person name="Hobley L."/>
            <person name="Sockett R.E."/>
            <person name="Bentley S.D."/>
            <person name="Parkhill J."/>
            <person name="Williams H.N."/>
            <person name="Stine O.C."/>
        </authorList>
    </citation>
    <scope>NUCLEOTIDE SEQUENCE [LARGE SCALE GENOMIC DNA]</scope>
    <source>
        <strain evidence="2">ATCC BAA-682 / DSM 15412 / SJ</strain>
    </source>
</reference>